<keyword evidence="4" id="KW-0378">Hydrolase</keyword>
<protein>
    <submittedName>
        <fullName evidence="4">Fumarylacetoacetate hydrolase family protein</fullName>
    </submittedName>
</protein>
<dbReference type="AlphaFoldDB" id="A0A7W0DKX6"/>
<reference evidence="4 5" key="1">
    <citation type="submission" date="2020-07" db="EMBL/GenBank/DDBJ databases">
        <title>Streptomyces isolated from Indian soil.</title>
        <authorList>
            <person name="Mandal S."/>
            <person name="Maiti P.K."/>
        </authorList>
    </citation>
    <scope>NUCLEOTIDE SEQUENCE [LARGE SCALE GENOMIC DNA]</scope>
    <source>
        <strain evidence="4 5">PSKA28</strain>
    </source>
</reference>
<sequence>MTSTSKDIHQATGLREGTFGIATLAQGDRVFPALVKPNADVVDVSHRFHDTHAIFDDWERAFDELLRIAEEVEAHLHLGDLRILPPLARPNVLCAGANNRTHSAQMLTKNAFNQHNRLEGESDEEFFHRNFALMEKRAKEGVPFLWTSLHSALTGADADVVLPPLGEQHDWELEIAGVIGRSGRYVSREEAKQMIAGYTIVDDLGSVDVFRRTDIPWGYDWISKHQPTFKPTGPFIVPAAFVEMDDSVRISLSVNGEVMQDWRVNDWIFDMATLVAYASERVRLTPGDLLLAGSPPGNGMHHGGRFLKDGDVIDSSITGLGRQRNTCVREDIGDRTPAIGHWPAQ</sequence>
<comment type="similarity">
    <text evidence="1">Belongs to the FAH family.</text>
</comment>
<comment type="caution">
    <text evidence="4">The sequence shown here is derived from an EMBL/GenBank/DDBJ whole genome shotgun (WGS) entry which is preliminary data.</text>
</comment>
<dbReference type="GO" id="GO:0016787">
    <property type="term" value="F:hydrolase activity"/>
    <property type="evidence" value="ECO:0007669"/>
    <property type="project" value="UniProtKB-KW"/>
</dbReference>
<organism evidence="4 5">
    <name type="scientific">Streptomyces himalayensis subsp. himalayensis</name>
    <dbReference type="NCBI Taxonomy" id="2756131"/>
    <lineage>
        <taxon>Bacteria</taxon>
        <taxon>Bacillati</taxon>
        <taxon>Actinomycetota</taxon>
        <taxon>Actinomycetes</taxon>
        <taxon>Kitasatosporales</taxon>
        <taxon>Streptomycetaceae</taxon>
        <taxon>Streptomyces</taxon>
        <taxon>Streptomyces himalayensis</taxon>
    </lineage>
</organism>
<name>A0A7W0DKX6_9ACTN</name>
<dbReference type="Proteomes" id="UP000545761">
    <property type="component" value="Unassembled WGS sequence"/>
</dbReference>
<evidence type="ECO:0000313" key="5">
    <source>
        <dbReference type="Proteomes" id="UP000545761"/>
    </source>
</evidence>
<evidence type="ECO:0000259" key="3">
    <source>
        <dbReference type="Pfam" id="PF01557"/>
    </source>
</evidence>
<evidence type="ECO:0000256" key="2">
    <source>
        <dbReference type="ARBA" id="ARBA00022723"/>
    </source>
</evidence>
<evidence type="ECO:0000313" key="4">
    <source>
        <dbReference type="EMBL" id="MBA2946840.1"/>
    </source>
</evidence>
<dbReference type="Pfam" id="PF01557">
    <property type="entry name" value="FAA_hydrolase"/>
    <property type="match status" value="1"/>
</dbReference>
<dbReference type="EMBL" id="JACEHE010000007">
    <property type="protein sequence ID" value="MBA2946840.1"/>
    <property type="molecule type" value="Genomic_DNA"/>
</dbReference>
<dbReference type="InterPro" id="IPR051121">
    <property type="entry name" value="FAH"/>
</dbReference>
<keyword evidence="2" id="KW-0479">Metal-binding</keyword>
<dbReference type="InterPro" id="IPR036663">
    <property type="entry name" value="Fumarylacetoacetase_C_sf"/>
</dbReference>
<dbReference type="Gene3D" id="3.90.850.10">
    <property type="entry name" value="Fumarylacetoacetase-like, C-terminal domain"/>
    <property type="match status" value="1"/>
</dbReference>
<gene>
    <name evidence="4" type="ORF">H1D24_13735</name>
</gene>
<dbReference type="GO" id="GO:0046872">
    <property type="term" value="F:metal ion binding"/>
    <property type="evidence" value="ECO:0007669"/>
    <property type="project" value="UniProtKB-KW"/>
</dbReference>
<evidence type="ECO:0000256" key="1">
    <source>
        <dbReference type="ARBA" id="ARBA00010211"/>
    </source>
</evidence>
<proteinExistence type="inferred from homology"/>
<dbReference type="PANTHER" id="PTHR42796">
    <property type="entry name" value="FUMARYLACETOACETATE HYDROLASE DOMAIN-CONTAINING PROTEIN 2A-RELATED"/>
    <property type="match status" value="1"/>
</dbReference>
<dbReference type="GO" id="GO:0044281">
    <property type="term" value="P:small molecule metabolic process"/>
    <property type="evidence" value="ECO:0007669"/>
    <property type="project" value="UniProtKB-ARBA"/>
</dbReference>
<dbReference type="PANTHER" id="PTHR42796:SF4">
    <property type="entry name" value="FUMARYLACETOACETATE HYDROLASE DOMAIN-CONTAINING PROTEIN 2A"/>
    <property type="match status" value="1"/>
</dbReference>
<accession>A0A7W0DKX6</accession>
<dbReference type="InterPro" id="IPR011234">
    <property type="entry name" value="Fumarylacetoacetase-like_C"/>
</dbReference>
<feature type="domain" description="Fumarylacetoacetase-like C-terminal" evidence="3">
    <location>
        <begin position="134"/>
        <end position="326"/>
    </location>
</feature>
<dbReference type="RefSeq" id="WP_181657781.1">
    <property type="nucleotide sequence ID" value="NZ_JACEHE010000007.1"/>
</dbReference>
<dbReference type="SUPFAM" id="SSF56529">
    <property type="entry name" value="FAH"/>
    <property type="match status" value="1"/>
</dbReference>